<evidence type="ECO:0000313" key="4">
    <source>
        <dbReference type="Proteomes" id="UP000807469"/>
    </source>
</evidence>
<protein>
    <submittedName>
        <fullName evidence="3">Uncharacterized protein</fullName>
    </submittedName>
</protein>
<feature type="chain" id="PRO_5040302723" evidence="2">
    <location>
        <begin position="25"/>
        <end position="284"/>
    </location>
</feature>
<proteinExistence type="predicted"/>
<feature type="region of interest" description="Disordered" evidence="1">
    <location>
        <begin position="75"/>
        <end position="122"/>
    </location>
</feature>
<reference evidence="3" key="1">
    <citation type="submission" date="2020-11" db="EMBL/GenBank/DDBJ databases">
        <authorList>
            <consortium name="DOE Joint Genome Institute"/>
            <person name="Ahrendt S."/>
            <person name="Riley R."/>
            <person name="Andreopoulos W."/>
            <person name="Labutti K."/>
            <person name="Pangilinan J."/>
            <person name="Ruiz-Duenas F.J."/>
            <person name="Barrasa J.M."/>
            <person name="Sanchez-Garcia M."/>
            <person name="Camarero S."/>
            <person name="Miyauchi S."/>
            <person name="Serrano A."/>
            <person name="Linde D."/>
            <person name="Babiker R."/>
            <person name="Drula E."/>
            <person name="Ayuso-Fernandez I."/>
            <person name="Pacheco R."/>
            <person name="Padilla G."/>
            <person name="Ferreira P."/>
            <person name="Barriuso J."/>
            <person name="Kellner H."/>
            <person name="Castanera R."/>
            <person name="Alfaro M."/>
            <person name="Ramirez L."/>
            <person name="Pisabarro A.G."/>
            <person name="Kuo A."/>
            <person name="Tritt A."/>
            <person name="Lipzen A."/>
            <person name="He G."/>
            <person name="Yan M."/>
            <person name="Ng V."/>
            <person name="Cullen D."/>
            <person name="Martin F."/>
            <person name="Rosso M.-N."/>
            <person name="Henrissat B."/>
            <person name="Hibbett D."/>
            <person name="Martinez A.T."/>
            <person name="Grigoriev I.V."/>
        </authorList>
    </citation>
    <scope>NUCLEOTIDE SEQUENCE</scope>
    <source>
        <strain evidence="3">CIRM-BRFM 674</strain>
    </source>
</reference>
<evidence type="ECO:0000256" key="1">
    <source>
        <dbReference type="SAM" id="MobiDB-lite"/>
    </source>
</evidence>
<evidence type="ECO:0000313" key="3">
    <source>
        <dbReference type="EMBL" id="KAF9471412.1"/>
    </source>
</evidence>
<name>A0A9P6CM66_9AGAR</name>
<evidence type="ECO:0000256" key="2">
    <source>
        <dbReference type="SAM" id="SignalP"/>
    </source>
</evidence>
<sequence length="284" mass="31542">MLFSFKRLLVPAIGALALLRYATALPVPTSELSERGEVTEQALLNREFIGLNQREFLDTDDTLLERDDLDLVRRARGGGRGQITKQPKANPYKSKAKTPAPAPARNANHNQNRRKALPNNTKLRLSDDARGELNKMGLHGKARKNTIKWHKNQVKKAMRTHPALKGKAHTGVIQHLAHKGGSDPREHNHITASFLDKHRQPVPNSFNGGNNHHLYVKNKGMPGQAKAGWNKNNADIRGNSEAHQKTLSRTRTPGKSSSKGKGKQNSEHNFSKNSEKGFQRKGGN</sequence>
<dbReference type="AlphaFoldDB" id="A0A9P6CM66"/>
<keyword evidence="4" id="KW-1185">Reference proteome</keyword>
<feature type="compositionally biased region" description="Basic and acidic residues" evidence="1">
    <location>
        <begin position="264"/>
        <end position="278"/>
    </location>
</feature>
<feature type="signal peptide" evidence="2">
    <location>
        <begin position="1"/>
        <end position="24"/>
    </location>
</feature>
<dbReference type="OrthoDB" id="3004187at2759"/>
<comment type="caution">
    <text evidence="3">The sequence shown here is derived from an EMBL/GenBank/DDBJ whole genome shotgun (WGS) entry which is preliminary data.</text>
</comment>
<organism evidence="3 4">
    <name type="scientific">Pholiota conissans</name>
    <dbReference type="NCBI Taxonomy" id="109636"/>
    <lineage>
        <taxon>Eukaryota</taxon>
        <taxon>Fungi</taxon>
        <taxon>Dikarya</taxon>
        <taxon>Basidiomycota</taxon>
        <taxon>Agaricomycotina</taxon>
        <taxon>Agaricomycetes</taxon>
        <taxon>Agaricomycetidae</taxon>
        <taxon>Agaricales</taxon>
        <taxon>Agaricineae</taxon>
        <taxon>Strophariaceae</taxon>
        <taxon>Pholiota</taxon>
    </lineage>
</organism>
<feature type="region of interest" description="Disordered" evidence="1">
    <location>
        <begin position="217"/>
        <end position="284"/>
    </location>
</feature>
<dbReference type="EMBL" id="MU155691">
    <property type="protein sequence ID" value="KAF9471412.1"/>
    <property type="molecule type" value="Genomic_DNA"/>
</dbReference>
<gene>
    <name evidence="3" type="ORF">BDN70DRAFT_575110</name>
</gene>
<keyword evidence="2" id="KW-0732">Signal</keyword>
<accession>A0A9P6CM66</accession>
<dbReference type="Proteomes" id="UP000807469">
    <property type="component" value="Unassembled WGS sequence"/>
</dbReference>
<feature type="compositionally biased region" description="Low complexity" evidence="1">
    <location>
        <begin position="91"/>
        <end position="110"/>
    </location>
</feature>